<feature type="compositionally biased region" description="Basic and acidic residues" evidence="1">
    <location>
        <begin position="989"/>
        <end position="998"/>
    </location>
</feature>
<feature type="compositionally biased region" description="Polar residues" evidence="1">
    <location>
        <begin position="962"/>
        <end position="971"/>
    </location>
</feature>
<protein>
    <submittedName>
        <fullName evidence="2">Uncharacterized protein</fullName>
    </submittedName>
</protein>
<feature type="region of interest" description="Disordered" evidence="1">
    <location>
        <begin position="1153"/>
        <end position="1175"/>
    </location>
</feature>
<accession>A0A8T0G9P8</accession>
<feature type="compositionally biased region" description="Basic and acidic residues" evidence="1">
    <location>
        <begin position="507"/>
        <end position="521"/>
    </location>
</feature>
<feature type="region of interest" description="Disordered" evidence="1">
    <location>
        <begin position="947"/>
        <end position="1005"/>
    </location>
</feature>
<gene>
    <name evidence="2" type="ORF">KC19_11G012300</name>
</gene>
<dbReference type="Proteomes" id="UP000822688">
    <property type="component" value="Chromosome 11"/>
</dbReference>
<proteinExistence type="predicted"/>
<sequence length="1483" mass="161458">MGVIEQTKLRVEGEIMIMHEGQGEQNGSRRMVDKVACSLLQEEIESSLFTPQYDEVSQVVEIASAEVSPQAPLKSDASVVEKKASPVLDSLGETRSVEIFTASNMRIESGIHTRDQEGEADDVRTESGEIKYAECSRIARKLTRSEEASVDVHSEDSEKAQDTTRDFLKTVSNVDLALLQKNSEEFAGSPQEVDTEPTLAAKWSHEVSVDVIPPDDWVEAEAEAETRAEVPASGIAPSFESGKPSPSGLVDVEPVSSNLTTEYETPSAIAIELEKQGRELISESQLDVEGSISGTLEREMASPNSIGTQSSFEKRESVYLPEQPPPHSVEWESYHSNESETTTQELQGLPIQVGEASQDTVPTSTQDEDINFRVCPSPLTGAEADESIVSEFTQPTEVEKLNVAESSPCSPESPEMADVEVACERTTDNDSNIQDERHVVSTARVPSFADRESIIEVDDGTTEAMVEELESTSAPPQQSDGVADIEEQVQSLWSLKNLKKRPLVKPRSADEQAVRPREPKAPKVVGLPWPPMPLTCAEDKHCMDIDDAFTSPGISVAESVGATDTIVAEPKEVLNPESANPPSEHSEGTDGVEANIREQHLRRLWSLQYLKTRPVMLGPSTVTQVSVRSVEQRAPKVVGLPWPPTPLIFAEGKHCMDTDDALTSPEQSVAESAGATDTVVAEAKEELVHLESSISPSEQSEGMDGVESSIKEQHLRRLWSLQYLKTRPVMLEPTTVTQVSVKSLELKAPKVVGLPWPPMPLTTADNMHSVDTDDAFTTAGQRVAESAGATDTTVAVPKEEVIYLESASSPSEESEGMDGVEANMNEQHLRRLWSLQYLKTRPVMLEPTTVTQVSVKSMELKAPKVIGLPWPPTPYTSAEYNDNVDTDIAFRSPEQSVAESVGATDVIVRVAVEPVNTNLTTEHEAPSSIRATELEKQGRELISESLDIEGPISGKSEREMASPNSIGTQSSFEKRESVYLPEQPPPHSVEWESNHSNESKTTTQELQGLPVQVVEDEDMNFRVCPSPLTGGEAHESIVSESVRPLHVERINVAESSPCTSQSPVMADVEVTCARTTDMDSNIQDERHVVSTARVPSFADRESIIEVDDGTTEAMVEELESTSAPPQQSDGVADIEEQVESLWSLKNLKKRPLAKPRNAAEQAVRPREPKAPKYVGLPWPPMPLTCAEDKHCMDIDDAFTSPGISVAESVGATDTIVAEPKEVLNLESANPPSEQSEAEFVGATDTIVAEPKEVLNLESANPPSEQSEAEFVGATDTIVAEPKEVLNPESANPPSEHSEGTDGVEANIREQHLRRLWSLQYLKTRPVMLGPSTVTQVSVRSVEQRAPKVVGLPWPPTPLIFAEGKHCMDTDDALTSPEQSVAESAGATDTVVAEAKEELIRLESASSPSEQSEGMDGVESSIMEQHLRRLWSMQYLKTRPVMLEPSTVTQLSLKSGKLKAPKVVGLSWPPAPFSTSPGINGVFT</sequence>
<dbReference type="EMBL" id="CM026432">
    <property type="protein sequence ID" value="KAG0555913.1"/>
    <property type="molecule type" value="Genomic_DNA"/>
</dbReference>
<reference evidence="2 3" key="1">
    <citation type="submission" date="2020-06" db="EMBL/GenBank/DDBJ databases">
        <title>WGS assembly of Ceratodon purpureus strain R40.</title>
        <authorList>
            <person name="Carey S.B."/>
            <person name="Jenkins J."/>
            <person name="Shu S."/>
            <person name="Lovell J.T."/>
            <person name="Sreedasyam A."/>
            <person name="Maumus F."/>
            <person name="Tiley G.P."/>
            <person name="Fernandez-Pozo N."/>
            <person name="Barry K."/>
            <person name="Chen C."/>
            <person name="Wang M."/>
            <person name="Lipzen A."/>
            <person name="Daum C."/>
            <person name="Saski C.A."/>
            <person name="Payton A.C."/>
            <person name="Mcbreen J.C."/>
            <person name="Conrad R.E."/>
            <person name="Kollar L.M."/>
            <person name="Olsson S."/>
            <person name="Huttunen S."/>
            <person name="Landis J.B."/>
            <person name="Wickett N.J."/>
            <person name="Johnson M.G."/>
            <person name="Rensing S.A."/>
            <person name="Grimwood J."/>
            <person name="Schmutz J."/>
            <person name="Mcdaniel S.F."/>
        </authorList>
    </citation>
    <scope>NUCLEOTIDE SEQUENCE [LARGE SCALE GENOMIC DNA]</scope>
    <source>
        <strain evidence="2 3">R40</strain>
    </source>
</reference>
<feature type="compositionally biased region" description="Basic and acidic residues" evidence="1">
    <location>
        <begin position="329"/>
        <end position="338"/>
    </location>
</feature>
<comment type="caution">
    <text evidence="2">The sequence shown here is derived from an EMBL/GenBank/DDBJ whole genome shotgun (WGS) entry which is preliminary data.</text>
</comment>
<name>A0A8T0G9P8_CERPU</name>
<organism evidence="2 3">
    <name type="scientific">Ceratodon purpureus</name>
    <name type="common">Fire moss</name>
    <name type="synonym">Dicranum purpureum</name>
    <dbReference type="NCBI Taxonomy" id="3225"/>
    <lineage>
        <taxon>Eukaryota</taxon>
        <taxon>Viridiplantae</taxon>
        <taxon>Streptophyta</taxon>
        <taxon>Embryophyta</taxon>
        <taxon>Bryophyta</taxon>
        <taxon>Bryophytina</taxon>
        <taxon>Bryopsida</taxon>
        <taxon>Dicranidae</taxon>
        <taxon>Pseudoditrichales</taxon>
        <taxon>Ditrichaceae</taxon>
        <taxon>Ceratodon</taxon>
    </lineage>
</organism>
<feature type="region of interest" description="Disordered" evidence="1">
    <location>
        <begin position="293"/>
        <end position="344"/>
    </location>
</feature>
<feature type="compositionally biased region" description="Polar residues" evidence="1">
    <location>
        <begin position="302"/>
        <end position="311"/>
    </location>
</feature>
<evidence type="ECO:0000313" key="2">
    <source>
        <dbReference type="EMBL" id="KAG0555913.1"/>
    </source>
</evidence>
<evidence type="ECO:0000313" key="3">
    <source>
        <dbReference type="Proteomes" id="UP000822688"/>
    </source>
</evidence>
<evidence type="ECO:0000256" key="1">
    <source>
        <dbReference type="SAM" id="MobiDB-lite"/>
    </source>
</evidence>
<feature type="region of interest" description="Disordered" evidence="1">
    <location>
        <begin position="221"/>
        <end position="253"/>
    </location>
</feature>
<feature type="region of interest" description="Disordered" evidence="1">
    <location>
        <begin position="504"/>
        <end position="526"/>
    </location>
</feature>
<keyword evidence="3" id="KW-1185">Reference proteome</keyword>